<proteinExistence type="predicted"/>
<feature type="region of interest" description="Disordered" evidence="1">
    <location>
        <begin position="202"/>
        <end position="260"/>
    </location>
</feature>
<evidence type="ECO:0000313" key="2">
    <source>
        <dbReference type="EMBL" id="CAA2988694.1"/>
    </source>
</evidence>
<dbReference type="PANTHER" id="PTHR34193:SF1">
    <property type="entry name" value="EXPRESSED PROTEIN"/>
    <property type="match status" value="1"/>
</dbReference>
<name>A0A8S0SBR0_OLEEU</name>
<organism evidence="2 3">
    <name type="scientific">Olea europaea subsp. europaea</name>
    <dbReference type="NCBI Taxonomy" id="158383"/>
    <lineage>
        <taxon>Eukaryota</taxon>
        <taxon>Viridiplantae</taxon>
        <taxon>Streptophyta</taxon>
        <taxon>Embryophyta</taxon>
        <taxon>Tracheophyta</taxon>
        <taxon>Spermatophyta</taxon>
        <taxon>Magnoliopsida</taxon>
        <taxon>eudicotyledons</taxon>
        <taxon>Gunneridae</taxon>
        <taxon>Pentapetalae</taxon>
        <taxon>asterids</taxon>
        <taxon>lamiids</taxon>
        <taxon>Lamiales</taxon>
        <taxon>Oleaceae</taxon>
        <taxon>Oleeae</taxon>
        <taxon>Olea</taxon>
    </lineage>
</organism>
<dbReference type="Proteomes" id="UP000594638">
    <property type="component" value="Unassembled WGS sequence"/>
</dbReference>
<feature type="compositionally biased region" description="Acidic residues" evidence="1">
    <location>
        <begin position="59"/>
        <end position="69"/>
    </location>
</feature>
<evidence type="ECO:0000313" key="3">
    <source>
        <dbReference type="Proteomes" id="UP000594638"/>
    </source>
</evidence>
<dbReference type="OrthoDB" id="776574at2759"/>
<dbReference type="AlphaFoldDB" id="A0A8S0SBR0"/>
<dbReference type="EMBL" id="CACTIH010004018">
    <property type="protein sequence ID" value="CAA2988694.1"/>
    <property type="molecule type" value="Genomic_DNA"/>
</dbReference>
<dbReference type="Gramene" id="OE9A011109T1">
    <property type="protein sequence ID" value="OE9A011109C1"/>
    <property type="gene ID" value="OE9A011109"/>
</dbReference>
<dbReference type="PANTHER" id="PTHR34193">
    <property type="entry name" value="OS11G0199801 PROTEIN"/>
    <property type="match status" value="1"/>
</dbReference>
<protein>
    <submittedName>
        <fullName evidence="2">Uncharacterized protein</fullName>
    </submittedName>
</protein>
<sequence>MHNSRTEFPKALGYTRESFGHRRILNFDAKVRKTAQNYENYRNWNGDQGVQFRTHQSMEEEEEEEEEDSGVCSPPLWNNVPQENLSSRPLLHHSRVQDIVRGQGELMDMIKNLPESSYELTLKDLVEPSILETQDQDQEEGSDKLITNHDDQVVDQMVKVKRQESMVKEKRAKMIRNGSIDNRGLFLKMVFPITFKSKKQNLTNNASSKVSPKPEVSSKGADKEWWKKRFTYSSNSDNSRTSNSNGSKGSSSGDSHGSRRKNGFLSSCWSCFHSM</sequence>
<feature type="compositionally biased region" description="Low complexity" evidence="1">
    <location>
        <begin position="207"/>
        <end position="219"/>
    </location>
</feature>
<accession>A0A8S0SBR0</accession>
<gene>
    <name evidence="2" type="ORF">OLEA9_A011109</name>
</gene>
<feature type="compositionally biased region" description="Low complexity" evidence="1">
    <location>
        <begin position="233"/>
        <end position="255"/>
    </location>
</feature>
<reference evidence="2 3" key="1">
    <citation type="submission" date="2019-12" db="EMBL/GenBank/DDBJ databases">
        <authorList>
            <person name="Alioto T."/>
            <person name="Alioto T."/>
            <person name="Gomez Garrido J."/>
        </authorList>
    </citation>
    <scope>NUCLEOTIDE SEQUENCE [LARGE SCALE GENOMIC DNA]</scope>
</reference>
<keyword evidence="3" id="KW-1185">Reference proteome</keyword>
<evidence type="ECO:0000256" key="1">
    <source>
        <dbReference type="SAM" id="MobiDB-lite"/>
    </source>
</evidence>
<feature type="region of interest" description="Disordered" evidence="1">
    <location>
        <begin position="54"/>
        <end position="84"/>
    </location>
</feature>
<comment type="caution">
    <text evidence="2">The sequence shown here is derived from an EMBL/GenBank/DDBJ whole genome shotgun (WGS) entry which is preliminary data.</text>
</comment>